<keyword evidence="2" id="KW-1185">Reference proteome</keyword>
<name>A0AAV1RP40_9ROSI</name>
<comment type="caution">
    <text evidence="1">The sequence shown here is derived from an EMBL/GenBank/DDBJ whole genome shotgun (WGS) entry which is preliminary data.</text>
</comment>
<gene>
    <name evidence="1" type="ORF">DCAF_LOCUS12556</name>
</gene>
<dbReference type="AlphaFoldDB" id="A0AAV1RP40"/>
<evidence type="ECO:0000313" key="1">
    <source>
        <dbReference type="EMBL" id="CAK7337521.1"/>
    </source>
</evidence>
<dbReference type="EMBL" id="CAWUPB010001087">
    <property type="protein sequence ID" value="CAK7337521.1"/>
    <property type="molecule type" value="Genomic_DNA"/>
</dbReference>
<sequence length="133" mass="14700">MGSSDLQYNNIKSDTTSTLNQDFLKDEVVGTFVILDSRLAFPPQLMQGQNPLDAKKPHTSYVSRVQISHNNLYLQIKAMTREIGSTTSNIAEPIANKQEATRICINIEDEDNLGNGHGLQKVYMGGQTGAMQK</sequence>
<proteinExistence type="predicted"/>
<accession>A0AAV1RP40</accession>
<evidence type="ECO:0000313" key="2">
    <source>
        <dbReference type="Proteomes" id="UP001314170"/>
    </source>
</evidence>
<dbReference type="Proteomes" id="UP001314170">
    <property type="component" value="Unassembled WGS sequence"/>
</dbReference>
<reference evidence="1 2" key="1">
    <citation type="submission" date="2024-01" db="EMBL/GenBank/DDBJ databases">
        <authorList>
            <person name="Waweru B."/>
        </authorList>
    </citation>
    <scope>NUCLEOTIDE SEQUENCE [LARGE SCALE GENOMIC DNA]</scope>
</reference>
<protein>
    <submittedName>
        <fullName evidence="1">Uncharacterized protein</fullName>
    </submittedName>
</protein>
<organism evidence="1 2">
    <name type="scientific">Dovyalis caffra</name>
    <dbReference type="NCBI Taxonomy" id="77055"/>
    <lineage>
        <taxon>Eukaryota</taxon>
        <taxon>Viridiplantae</taxon>
        <taxon>Streptophyta</taxon>
        <taxon>Embryophyta</taxon>
        <taxon>Tracheophyta</taxon>
        <taxon>Spermatophyta</taxon>
        <taxon>Magnoliopsida</taxon>
        <taxon>eudicotyledons</taxon>
        <taxon>Gunneridae</taxon>
        <taxon>Pentapetalae</taxon>
        <taxon>rosids</taxon>
        <taxon>fabids</taxon>
        <taxon>Malpighiales</taxon>
        <taxon>Salicaceae</taxon>
        <taxon>Flacourtieae</taxon>
        <taxon>Dovyalis</taxon>
    </lineage>
</organism>